<evidence type="ECO:0000313" key="1">
    <source>
        <dbReference type="EMBL" id="CRY99348.1"/>
    </source>
</evidence>
<evidence type="ECO:0000313" key="2">
    <source>
        <dbReference type="Proteomes" id="UP000182715"/>
    </source>
</evidence>
<proteinExistence type="predicted"/>
<organism evidence="1 2">
    <name type="scientific">Neisseria meningitidis serogroup B</name>
    <dbReference type="NCBI Taxonomy" id="491"/>
    <lineage>
        <taxon>Bacteria</taxon>
        <taxon>Pseudomonadati</taxon>
        <taxon>Pseudomonadota</taxon>
        <taxon>Betaproteobacteria</taxon>
        <taxon>Neisseriales</taxon>
        <taxon>Neisseriaceae</taxon>
        <taxon>Neisseria</taxon>
    </lineage>
</organism>
<name>A0A0H5QUM5_NEIMI</name>
<reference evidence="1 2" key="1">
    <citation type="submission" date="2014-11" db="EMBL/GenBank/DDBJ databases">
        <authorList>
            <person name="Diene M.Seydina."/>
        </authorList>
    </citation>
    <scope>NUCLEOTIDE SEQUENCE [LARGE SCALE GENOMIC DNA]</scope>
    <source>
        <strain evidence="1 2">Neisseria meningitidis CHUV</strain>
    </source>
</reference>
<sequence length="37" mass="4449">MRSVPFLINCPMILYYKFKQFNVGMVRFQTTFEAKTV</sequence>
<accession>A0A0H5QUM5</accession>
<protein>
    <submittedName>
        <fullName evidence="1">Uncharacterized protein</fullName>
    </submittedName>
</protein>
<dbReference type="Proteomes" id="UP000182715">
    <property type="component" value="Unassembled WGS sequence"/>
</dbReference>
<dbReference type="AlphaFoldDB" id="A0A0H5QUM5"/>
<dbReference type="EMBL" id="CVTF01000066">
    <property type="protein sequence ID" value="CRY99348.1"/>
    <property type="molecule type" value="Genomic_DNA"/>
</dbReference>